<keyword evidence="3 6" id="KW-0812">Transmembrane</keyword>
<evidence type="ECO:0000256" key="4">
    <source>
        <dbReference type="ARBA" id="ARBA00022989"/>
    </source>
</evidence>
<feature type="non-terminal residue" evidence="8">
    <location>
        <position position="1"/>
    </location>
</feature>
<evidence type="ECO:0000256" key="5">
    <source>
        <dbReference type="ARBA" id="ARBA00023136"/>
    </source>
</evidence>
<feature type="transmembrane region" description="Helical" evidence="6">
    <location>
        <begin position="95"/>
        <end position="113"/>
    </location>
</feature>
<dbReference type="AlphaFoldDB" id="A0A1E4TLV1"/>
<evidence type="ECO:0000259" key="7">
    <source>
        <dbReference type="Pfam" id="PF02656"/>
    </source>
</evidence>
<dbReference type="OrthoDB" id="199599at2759"/>
<evidence type="ECO:0000313" key="9">
    <source>
        <dbReference type="Proteomes" id="UP000095023"/>
    </source>
</evidence>
<dbReference type="Proteomes" id="UP000095023">
    <property type="component" value="Unassembled WGS sequence"/>
</dbReference>
<dbReference type="GO" id="GO:0005886">
    <property type="term" value="C:plasma membrane"/>
    <property type="evidence" value="ECO:0007669"/>
    <property type="project" value="UniProtKB-SubCell"/>
</dbReference>
<evidence type="ECO:0000256" key="1">
    <source>
        <dbReference type="ARBA" id="ARBA00004651"/>
    </source>
</evidence>
<feature type="transmembrane region" description="Helical" evidence="6">
    <location>
        <begin position="56"/>
        <end position="75"/>
    </location>
</feature>
<keyword evidence="9" id="KW-1185">Reference proteome</keyword>
<dbReference type="EMBL" id="KV453841">
    <property type="protein sequence ID" value="ODV92719.1"/>
    <property type="molecule type" value="Genomic_DNA"/>
</dbReference>
<proteinExistence type="predicted"/>
<feature type="domain" description="DUF202" evidence="7">
    <location>
        <begin position="11"/>
        <end position="82"/>
    </location>
</feature>
<accession>A0A1E4TLV1</accession>
<evidence type="ECO:0000256" key="3">
    <source>
        <dbReference type="ARBA" id="ARBA00022692"/>
    </source>
</evidence>
<evidence type="ECO:0000313" key="8">
    <source>
        <dbReference type="EMBL" id="ODV92719.1"/>
    </source>
</evidence>
<keyword evidence="5 6" id="KW-0472">Membrane</keyword>
<organism evidence="8 9">
    <name type="scientific">Tortispora caseinolytica NRRL Y-17796</name>
    <dbReference type="NCBI Taxonomy" id="767744"/>
    <lineage>
        <taxon>Eukaryota</taxon>
        <taxon>Fungi</taxon>
        <taxon>Dikarya</taxon>
        <taxon>Ascomycota</taxon>
        <taxon>Saccharomycotina</taxon>
        <taxon>Trigonopsidomycetes</taxon>
        <taxon>Trigonopsidales</taxon>
        <taxon>Trigonopsidaceae</taxon>
        <taxon>Tortispora</taxon>
    </lineage>
</organism>
<reference evidence="9" key="1">
    <citation type="submission" date="2016-02" db="EMBL/GenBank/DDBJ databases">
        <title>Comparative genomics of biotechnologically important yeasts.</title>
        <authorList>
            <consortium name="DOE Joint Genome Institute"/>
            <person name="Riley R."/>
            <person name="Haridas S."/>
            <person name="Wolfe K.H."/>
            <person name="Lopes M.R."/>
            <person name="Hittinger C.T."/>
            <person name="Goker M."/>
            <person name="Salamov A."/>
            <person name="Wisecaver J."/>
            <person name="Long T.M."/>
            <person name="Aerts A.L."/>
            <person name="Barry K."/>
            <person name="Choi C."/>
            <person name="Clum A."/>
            <person name="Coughlan A.Y."/>
            <person name="Deshpande S."/>
            <person name="Douglass A.P."/>
            <person name="Hanson S.J."/>
            <person name="Klenk H.-P."/>
            <person name="Labutti K."/>
            <person name="Lapidus A."/>
            <person name="Lindquist E."/>
            <person name="Lipzen A."/>
            <person name="Meier-Kolthoff J.P."/>
            <person name="Ohm R.A."/>
            <person name="Otillar R.P."/>
            <person name="Pangilinan J."/>
            <person name="Peng Y."/>
            <person name="Rokas A."/>
            <person name="Rosa C.A."/>
            <person name="Scheuner C."/>
            <person name="Sibirny A.A."/>
            <person name="Slot J.C."/>
            <person name="Stielow J.B."/>
            <person name="Sun H."/>
            <person name="Kurtzman C.P."/>
            <person name="Blackwell M."/>
            <person name="Jeffries T.W."/>
            <person name="Grigoriev I.V."/>
        </authorList>
    </citation>
    <scope>NUCLEOTIDE SEQUENCE [LARGE SCALE GENOMIC DNA]</scope>
    <source>
        <strain evidence="9">NRRL Y-17796</strain>
    </source>
</reference>
<feature type="transmembrane region" description="Helical" evidence="6">
    <location>
        <begin position="20"/>
        <end position="44"/>
    </location>
</feature>
<dbReference type="Pfam" id="PF02656">
    <property type="entry name" value="DUF202"/>
    <property type="match status" value="1"/>
</dbReference>
<comment type="subcellular location">
    <subcellularLocation>
        <location evidence="1">Cell membrane</location>
        <topology evidence="1">Multi-pass membrane protein</topology>
    </subcellularLocation>
</comment>
<evidence type="ECO:0000256" key="6">
    <source>
        <dbReference type="SAM" id="Phobius"/>
    </source>
</evidence>
<dbReference type="InterPro" id="IPR003807">
    <property type="entry name" value="DUF202"/>
</dbReference>
<evidence type="ECO:0000256" key="2">
    <source>
        <dbReference type="ARBA" id="ARBA00022475"/>
    </source>
</evidence>
<dbReference type="PANTHER" id="PTHR34187:SF2">
    <property type="entry name" value="DUF202 DOMAIN-CONTAINING PROTEIN"/>
    <property type="match status" value="1"/>
</dbReference>
<sequence>LMLANTSSTARDHLANERTFLAWLRTSMAFASIGVAVIQLFLIVGEDRPLIARSGAPLGSCLVAVGTLVLLIGSYRYFECQNRLLDGVFPAARGPVLFVTLASLSAIIAALILTL</sequence>
<keyword evidence="2" id="KW-1003">Cell membrane</keyword>
<dbReference type="InterPro" id="IPR052053">
    <property type="entry name" value="IM_YidH-like"/>
</dbReference>
<gene>
    <name evidence="8" type="ORF">CANCADRAFT_15638</name>
</gene>
<keyword evidence="4 6" id="KW-1133">Transmembrane helix</keyword>
<feature type="non-terminal residue" evidence="8">
    <location>
        <position position="115"/>
    </location>
</feature>
<name>A0A1E4TLV1_9ASCO</name>
<dbReference type="PANTHER" id="PTHR34187">
    <property type="entry name" value="FGR18P"/>
    <property type="match status" value="1"/>
</dbReference>
<protein>
    <recommendedName>
        <fullName evidence="7">DUF202 domain-containing protein</fullName>
    </recommendedName>
</protein>